<feature type="binding site" evidence="2">
    <location>
        <position position="98"/>
    </location>
    <ligand>
        <name>Fe cation</name>
        <dbReference type="ChEBI" id="CHEBI:24875"/>
    </ligand>
</feature>
<protein>
    <recommendedName>
        <fullName evidence="2">Peptide deformylase</fullName>
        <shortName evidence="2">PDF</shortName>
        <ecNumber evidence="2">3.5.1.88</ecNumber>
    </recommendedName>
    <alternativeName>
        <fullName evidence="2">Polypeptide deformylase</fullName>
    </alternativeName>
</protein>
<sequence>MLRQIIVHPNETLRKTASEVPLENGLSDEHSILALDLMETLESTYPLGAGLSANQVNQTSRIFVINLEVGEGHFMRQYFINPEIVKTSTQTITDWEGCLSIPDQWGHVERFKSVTVSAYNLKGEEFTVTAADFYARLVQHELDHLNGILFIDKLKSRIYSTQELQKLEEKKSASNQTDNVQG</sequence>
<dbReference type="NCBIfam" id="TIGR00079">
    <property type="entry name" value="pept_deformyl"/>
    <property type="match status" value="1"/>
</dbReference>
<dbReference type="PANTHER" id="PTHR10458:SF22">
    <property type="entry name" value="PEPTIDE DEFORMYLASE"/>
    <property type="match status" value="1"/>
</dbReference>
<dbReference type="PANTHER" id="PTHR10458">
    <property type="entry name" value="PEPTIDE DEFORMYLASE"/>
    <property type="match status" value="1"/>
</dbReference>
<dbReference type="GO" id="GO:0006412">
    <property type="term" value="P:translation"/>
    <property type="evidence" value="ECO:0007669"/>
    <property type="project" value="UniProtKB-UniRule"/>
</dbReference>
<gene>
    <name evidence="2 3" type="primary">def</name>
    <name evidence="3" type="ORF">COX05_03050</name>
</gene>
<comment type="similarity">
    <text evidence="1 2">Belongs to the polypeptide deformylase family.</text>
</comment>
<dbReference type="HAMAP" id="MF_00163">
    <property type="entry name" value="Pep_deformylase"/>
    <property type="match status" value="1"/>
</dbReference>
<dbReference type="InterPro" id="IPR036821">
    <property type="entry name" value="Peptide_deformylase_sf"/>
</dbReference>
<dbReference type="EC" id="3.5.1.88" evidence="2"/>
<keyword evidence="2" id="KW-0648">Protein biosynthesis</keyword>
<comment type="catalytic activity">
    <reaction evidence="2">
        <text>N-terminal N-formyl-L-methionyl-[peptide] + H2O = N-terminal L-methionyl-[peptide] + formate</text>
        <dbReference type="Rhea" id="RHEA:24420"/>
        <dbReference type="Rhea" id="RHEA-COMP:10639"/>
        <dbReference type="Rhea" id="RHEA-COMP:10640"/>
        <dbReference type="ChEBI" id="CHEBI:15377"/>
        <dbReference type="ChEBI" id="CHEBI:15740"/>
        <dbReference type="ChEBI" id="CHEBI:49298"/>
        <dbReference type="ChEBI" id="CHEBI:64731"/>
        <dbReference type="EC" id="3.5.1.88"/>
    </reaction>
</comment>
<evidence type="ECO:0000256" key="2">
    <source>
        <dbReference type="HAMAP-Rule" id="MF_00163"/>
    </source>
</evidence>
<dbReference type="GO" id="GO:0046872">
    <property type="term" value="F:metal ion binding"/>
    <property type="evidence" value="ECO:0007669"/>
    <property type="project" value="UniProtKB-KW"/>
</dbReference>
<comment type="function">
    <text evidence="2">Removes the formyl group from the N-terminal Met of newly synthesized proteins. Requires at least a dipeptide for an efficient rate of reaction. N-terminal L-methionine is a prerequisite for activity but the enzyme has broad specificity at other positions.</text>
</comment>
<dbReference type="PRINTS" id="PR01576">
    <property type="entry name" value="PDEFORMYLASE"/>
</dbReference>
<comment type="cofactor">
    <cofactor evidence="2">
        <name>Fe(2+)</name>
        <dbReference type="ChEBI" id="CHEBI:29033"/>
    </cofactor>
    <text evidence="2">Binds 1 Fe(2+) ion.</text>
</comment>
<keyword evidence="2" id="KW-0378">Hydrolase</keyword>
<keyword evidence="2" id="KW-0479">Metal-binding</keyword>
<comment type="caution">
    <text evidence="3">The sequence shown here is derived from an EMBL/GenBank/DDBJ whole genome shotgun (WGS) entry which is preliminary data.</text>
</comment>
<dbReference type="CDD" id="cd00487">
    <property type="entry name" value="Pep_deformylase"/>
    <property type="match status" value="1"/>
</dbReference>
<dbReference type="Pfam" id="PF01327">
    <property type="entry name" value="Pep_deformylase"/>
    <property type="match status" value="1"/>
</dbReference>
<feature type="active site" evidence="2">
    <location>
        <position position="141"/>
    </location>
</feature>
<dbReference type="Proteomes" id="UP000228495">
    <property type="component" value="Unassembled WGS sequence"/>
</dbReference>
<evidence type="ECO:0000256" key="1">
    <source>
        <dbReference type="ARBA" id="ARBA00010759"/>
    </source>
</evidence>
<evidence type="ECO:0000313" key="3">
    <source>
        <dbReference type="EMBL" id="PIP56460.1"/>
    </source>
</evidence>
<evidence type="ECO:0000313" key="4">
    <source>
        <dbReference type="Proteomes" id="UP000228495"/>
    </source>
</evidence>
<keyword evidence="2" id="KW-0408">Iron</keyword>
<dbReference type="NCBIfam" id="NF001159">
    <property type="entry name" value="PRK00150.1-3"/>
    <property type="match status" value="1"/>
</dbReference>
<accession>A0A2H0BHH2</accession>
<feature type="binding site" evidence="2">
    <location>
        <position position="140"/>
    </location>
    <ligand>
        <name>Fe cation</name>
        <dbReference type="ChEBI" id="CHEBI:24875"/>
    </ligand>
</feature>
<organism evidence="3 4">
    <name type="scientific">candidate division WWE3 bacterium CG22_combo_CG10-13_8_21_14_all_39_12</name>
    <dbReference type="NCBI Taxonomy" id="1975094"/>
    <lineage>
        <taxon>Bacteria</taxon>
        <taxon>Katanobacteria</taxon>
    </lineage>
</organism>
<feature type="binding site" evidence="2">
    <location>
        <position position="144"/>
    </location>
    <ligand>
        <name>Fe cation</name>
        <dbReference type="ChEBI" id="CHEBI:24875"/>
    </ligand>
</feature>
<dbReference type="Gene3D" id="3.90.45.10">
    <property type="entry name" value="Peptide deformylase"/>
    <property type="match status" value="1"/>
</dbReference>
<dbReference type="AlphaFoldDB" id="A0A2H0BHH2"/>
<dbReference type="InterPro" id="IPR023635">
    <property type="entry name" value="Peptide_deformylase"/>
</dbReference>
<dbReference type="PIRSF" id="PIRSF004749">
    <property type="entry name" value="Pep_def"/>
    <property type="match status" value="1"/>
</dbReference>
<name>A0A2H0BHH2_UNCKA</name>
<dbReference type="GO" id="GO:0042586">
    <property type="term" value="F:peptide deformylase activity"/>
    <property type="evidence" value="ECO:0007669"/>
    <property type="project" value="UniProtKB-UniRule"/>
</dbReference>
<proteinExistence type="inferred from homology"/>
<reference evidence="3 4" key="1">
    <citation type="submission" date="2017-09" db="EMBL/GenBank/DDBJ databases">
        <title>Depth-based differentiation of microbial function through sediment-hosted aquifers and enrichment of novel symbionts in the deep terrestrial subsurface.</title>
        <authorList>
            <person name="Probst A.J."/>
            <person name="Ladd B."/>
            <person name="Jarett J.K."/>
            <person name="Geller-Mcgrath D.E."/>
            <person name="Sieber C.M."/>
            <person name="Emerson J.B."/>
            <person name="Anantharaman K."/>
            <person name="Thomas B.C."/>
            <person name="Malmstrom R."/>
            <person name="Stieglmeier M."/>
            <person name="Klingl A."/>
            <person name="Woyke T."/>
            <person name="Ryan C.M."/>
            <person name="Banfield J.F."/>
        </authorList>
    </citation>
    <scope>NUCLEOTIDE SEQUENCE [LARGE SCALE GENOMIC DNA]</scope>
    <source>
        <strain evidence="3">CG22_combo_CG10-13_8_21_14_all_39_12</strain>
    </source>
</reference>
<dbReference type="SUPFAM" id="SSF56420">
    <property type="entry name" value="Peptide deformylase"/>
    <property type="match status" value="1"/>
</dbReference>
<dbReference type="EMBL" id="PCSU01000053">
    <property type="protein sequence ID" value="PIP56460.1"/>
    <property type="molecule type" value="Genomic_DNA"/>
</dbReference>